<organism evidence="2 3">
    <name type="scientific">Linnemannia gamsii</name>
    <dbReference type="NCBI Taxonomy" id="64522"/>
    <lineage>
        <taxon>Eukaryota</taxon>
        <taxon>Fungi</taxon>
        <taxon>Fungi incertae sedis</taxon>
        <taxon>Mucoromycota</taxon>
        <taxon>Mortierellomycotina</taxon>
        <taxon>Mortierellomycetes</taxon>
        <taxon>Mortierellales</taxon>
        <taxon>Mortierellaceae</taxon>
        <taxon>Linnemannia</taxon>
    </lineage>
</organism>
<dbReference type="EMBL" id="JAAAIM010001936">
    <property type="protein sequence ID" value="KAG0274899.1"/>
    <property type="molecule type" value="Genomic_DNA"/>
</dbReference>
<evidence type="ECO:0000256" key="1">
    <source>
        <dbReference type="SAM" id="SignalP"/>
    </source>
</evidence>
<feature type="signal peptide" evidence="1">
    <location>
        <begin position="1"/>
        <end position="21"/>
    </location>
</feature>
<proteinExistence type="predicted"/>
<keyword evidence="3" id="KW-1185">Reference proteome</keyword>
<dbReference type="Proteomes" id="UP001194696">
    <property type="component" value="Unassembled WGS sequence"/>
</dbReference>
<sequence>MLISTTMILTIRPILWIFTQSWGPMERPRELVAPEDLGGPELNLSAALKESTSSSLVYDTVNEVNDFVEQFLTHYQEKLREVFPRLVSHYMRQALKKSKLVKDYDLVIERTPLEDRDWTVVSAATLSSP</sequence>
<keyword evidence="1" id="KW-0732">Signal</keyword>
<protein>
    <submittedName>
        <fullName evidence="2">Uncharacterized protein</fullName>
    </submittedName>
</protein>
<gene>
    <name evidence="2" type="ORF">BGZ96_004038</name>
</gene>
<feature type="chain" id="PRO_5045985156" evidence="1">
    <location>
        <begin position="22"/>
        <end position="129"/>
    </location>
</feature>
<evidence type="ECO:0000313" key="3">
    <source>
        <dbReference type="Proteomes" id="UP001194696"/>
    </source>
</evidence>
<name>A0ABQ7JIJ8_9FUNG</name>
<accession>A0ABQ7JIJ8</accession>
<evidence type="ECO:0000313" key="2">
    <source>
        <dbReference type="EMBL" id="KAG0274899.1"/>
    </source>
</evidence>
<reference evidence="2 3" key="1">
    <citation type="journal article" date="2020" name="Fungal Divers.">
        <title>Resolving the Mortierellaceae phylogeny through synthesis of multi-gene phylogenetics and phylogenomics.</title>
        <authorList>
            <person name="Vandepol N."/>
            <person name="Liber J."/>
            <person name="Desiro A."/>
            <person name="Na H."/>
            <person name="Kennedy M."/>
            <person name="Barry K."/>
            <person name="Grigoriev I.V."/>
            <person name="Miller A.N."/>
            <person name="O'Donnell K."/>
            <person name="Stajich J.E."/>
            <person name="Bonito G."/>
        </authorList>
    </citation>
    <scope>NUCLEOTIDE SEQUENCE [LARGE SCALE GENOMIC DNA]</scope>
    <source>
        <strain evidence="2 3">AD045</strain>
    </source>
</reference>
<comment type="caution">
    <text evidence="2">The sequence shown here is derived from an EMBL/GenBank/DDBJ whole genome shotgun (WGS) entry which is preliminary data.</text>
</comment>